<sequence length="117" mass="13518">MPETLYLTLNIVDRFLSMRAVPRRELQLVGISSMLIASKYEEIWAPEVNDFVLISDNAYIREQVLVMEKTILRKLEWYLTVPTPYVFLVRYIKASTPSDDEVCLFVASNIALIPTCD</sequence>
<keyword evidence="5" id="KW-0195">Cyclin</keyword>
<dbReference type="InterPro" id="IPR039361">
    <property type="entry name" value="Cyclin"/>
</dbReference>
<dbReference type="Gene3D" id="1.10.472.10">
    <property type="entry name" value="Cyclin-like"/>
    <property type="match status" value="2"/>
</dbReference>
<evidence type="ECO:0000313" key="7">
    <source>
        <dbReference type="EMBL" id="MED6198626.1"/>
    </source>
</evidence>
<feature type="domain" description="Cyclin-like" evidence="6">
    <location>
        <begin position="2"/>
        <end position="73"/>
    </location>
</feature>
<evidence type="ECO:0000256" key="4">
    <source>
        <dbReference type="ARBA" id="ARBA00032263"/>
    </source>
</evidence>
<dbReference type="InterPro" id="IPR013763">
    <property type="entry name" value="Cyclin-like_dom"/>
</dbReference>
<name>A0ABU6XN44_9FABA</name>
<dbReference type="Proteomes" id="UP001341840">
    <property type="component" value="Unassembled WGS sequence"/>
</dbReference>
<keyword evidence="8" id="KW-1185">Reference proteome</keyword>
<gene>
    <name evidence="7" type="ORF">PIB30_118871</name>
</gene>
<dbReference type="InterPro" id="IPR006671">
    <property type="entry name" value="Cyclin_N"/>
</dbReference>
<comment type="subunit">
    <text evidence="1">Interacts with the CDC2 protein kinase to form a serine/threonine kinase holoenzyme complex also known as maturation promoting factor (MPF). The cyclin subunit imparts substrate specificity to the complex.</text>
</comment>
<proteinExistence type="inferred from homology"/>
<evidence type="ECO:0000313" key="8">
    <source>
        <dbReference type="Proteomes" id="UP001341840"/>
    </source>
</evidence>
<organism evidence="7 8">
    <name type="scientific">Stylosanthes scabra</name>
    <dbReference type="NCBI Taxonomy" id="79078"/>
    <lineage>
        <taxon>Eukaryota</taxon>
        <taxon>Viridiplantae</taxon>
        <taxon>Streptophyta</taxon>
        <taxon>Embryophyta</taxon>
        <taxon>Tracheophyta</taxon>
        <taxon>Spermatophyta</taxon>
        <taxon>Magnoliopsida</taxon>
        <taxon>eudicotyledons</taxon>
        <taxon>Gunneridae</taxon>
        <taxon>Pentapetalae</taxon>
        <taxon>rosids</taxon>
        <taxon>fabids</taxon>
        <taxon>Fabales</taxon>
        <taxon>Fabaceae</taxon>
        <taxon>Papilionoideae</taxon>
        <taxon>50 kb inversion clade</taxon>
        <taxon>dalbergioids sensu lato</taxon>
        <taxon>Dalbergieae</taxon>
        <taxon>Pterocarpus clade</taxon>
        <taxon>Stylosanthes</taxon>
    </lineage>
</organism>
<dbReference type="Pfam" id="PF00134">
    <property type="entry name" value="Cyclin_N"/>
    <property type="match status" value="1"/>
</dbReference>
<comment type="caution">
    <text evidence="7">The sequence shown here is derived from an EMBL/GenBank/DDBJ whole genome shotgun (WGS) entry which is preliminary data.</text>
</comment>
<comment type="similarity">
    <text evidence="5">Belongs to the cyclin family.</text>
</comment>
<evidence type="ECO:0000256" key="2">
    <source>
        <dbReference type="ARBA" id="ARBA00022618"/>
    </source>
</evidence>
<reference evidence="7 8" key="1">
    <citation type="journal article" date="2023" name="Plants (Basel)">
        <title>Bridging the Gap: Combining Genomics and Transcriptomics Approaches to Understand Stylosanthes scabra, an Orphan Legume from the Brazilian Caatinga.</title>
        <authorList>
            <person name="Ferreira-Neto J.R.C."/>
            <person name="da Silva M.D."/>
            <person name="Binneck E."/>
            <person name="de Melo N.F."/>
            <person name="da Silva R.H."/>
            <person name="de Melo A.L.T.M."/>
            <person name="Pandolfi V."/>
            <person name="Bustamante F.O."/>
            <person name="Brasileiro-Vidal A.C."/>
            <person name="Benko-Iseppon A.M."/>
        </authorList>
    </citation>
    <scope>NUCLEOTIDE SEQUENCE [LARGE SCALE GENOMIC DNA]</scope>
    <source>
        <tissue evidence="7">Leaves</tissue>
    </source>
</reference>
<evidence type="ECO:0000256" key="1">
    <source>
        <dbReference type="ARBA" id="ARBA00011177"/>
    </source>
</evidence>
<dbReference type="InterPro" id="IPR036915">
    <property type="entry name" value="Cyclin-like_sf"/>
</dbReference>
<accession>A0ABU6XN44</accession>
<protein>
    <recommendedName>
        <fullName evidence="4">B-like cyclin</fullName>
    </recommendedName>
</protein>
<dbReference type="EMBL" id="JASCZI010212177">
    <property type="protein sequence ID" value="MED6198626.1"/>
    <property type="molecule type" value="Genomic_DNA"/>
</dbReference>
<keyword evidence="2" id="KW-0132">Cell division</keyword>
<dbReference type="SUPFAM" id="SSF47954">
    <property type="entry name" value="Cyclin-like"/>
    <property type="match status" value="1"/>
</dbReference>
<dbReference type="PANTHER" id="PTHR10177">
    <property type="entry name" value="CYCLINS"/>
    <property type="match status" value="1"/>
</dbReference>
<evidence type="ECO:0000256" key="3">
    <source>
        <dbReference type="ARBA" id="ARBA00023306"/>
    </source>
</evidence>
<evidence type="ECO:0000256" key="5">
    <source>
        <dbReference type="RuleBase" id="RU000383"/>
    </source>
</evidence>
<dbReference type="SMART" id="SM00385">
    <property type="entry name" value="CYCLIN"/>
    <property type="match status" value="1"/>
</dbReference>
<evidence type="ECO:0000259" key="6">
    <source>
        <dbReference type="SMART" id="SM00385"/>
    </source>
</evidence>
<keyword evidence="3" id="KW-0131">Cell cycle</keyword>